<dbReference type="EMBL" id="JBHSIU010000011">
    <property type="protein sequence ID" value="MFC4998488.1"/>
    <property type="molecule type" value="Genomic_DNA"/>
</dbReference>
<evidence type="ECO:0000313" key="1">
    <source>
        <dbReference type="EMBL" id="MFC4998488.1"/>
    </source>
</evidence>
<sequence>MTGTLLFIVGPPAVGKMTVGEQIAARTGLRLFHNHMAIELVLRFFPFGSPPFGRLVDRFRRDLIEEVAASDLPGLRVPQLPVLAHEASRPEVHQGQMILASGHAAGRTLRLGSDRRAAYPVPAPYSADLTPSSASLATDRRTGFGHSVGVAMTRIDQRVENQPSSAARSPVGQ</sequence>
<organism evidence="1 2">
    <name type="scientific">Dactylosporangium cerinum</name>
    <dbReference type="NCBI Taxonomy" id="1434730"/>
    <lineage>
        <taxon>Bacteria</taxon>
        <taxon>Bacillati</taxon>
        <taxon>Actinomycetota</taxon>
        <taxon>Actinomycetes</taxon>
        <taxon>Micromonosporales</taxon>
        <taxon>Micromonosporaceae</taxon>
        <taxon>Dactylosporangium</taxon>
    </lineage>
</organism>
<name>A0ABV9VT88_9ACTN</name>
<keyword evidence="2" id="KW-1185">Reference proteome</keyword>
<dbReference type="SUPFAM" id="SSF52540">
    <property type="entry name" value="P-loop containing nucleoside triphosphate hydrolases"/>
    <property type="match status" value="1"/>
</dbReference>
<gene>
    <name evidence="1" type="ORF">ACFPIJ_11650</name>
</gene>
<dbReference type="Gene3D" id="3.40.50.300">
    <property type="entry name" value="P-loop containing nucleotide triphosphate hydrolases"/>
    <property type="match status" value="1"/>
</dbReference>
<accession>A0ABV9VT88</accession>
<dbReference type="InterPro" id="IPR027417">
    <property type="entry name" value="P-loop_NTPase"/>
</dbReference>
<evidence type="ECO:0000313" key="2">
    <source>
        <dbReference type="Proteomes" id="UP001595912"/>
    </source>
</evidence>
<proteinExistence type="predicted"/>
<comment type="caution">
    <text evidence="1">The sequence shown here is derived from an EMBL/GenBank/DDBJ whole genome shotgun (WGS) entry which is preliminary data.</text>
</comment>
<protein>
    <submittedName>
        <fullName evidence="1">Uncharacterized protein</fullName>
    </submittedName>
</protein>
<dbReference type="RefSeq" id="WP_380114735.1">
    <property type="nucleotide sequence ID" value="NZ_JBHSIU010000011.1"/>
</dbReference>
<reference evidence="2" key="1">
    <citation type="journal article" date="2019" name="Int. J. Syst. Evol. Microbiol.">
        <title>The Global Catalogue of Microorganisms (GCM) 10K type strain sequencing project: providing services to taxonomists for standard genome sequencing and annotation.</title>
        <authorList>
            <consortium name="The Broad Institute Genomics Platform"/>
            <consortium name="The Broad Institute Genome Sequencing Center for Infectious Disease"/>
            <person name="Wu L."/>
            <person name="Ma J."/>
        </authorList>
    </citation>
    <scope>NUCLEOTIDE SEQUENCE [LARGE SCALE GENOMIC DNA]</scope>
    <source>
        <strain evidence="2">CGMCC 4.7152</strain>
    </source>
</reference>
<dbReference type="Proteomes" id="UP001595912">
    <property type="component" value="Unassembled WGS sequence"/>
</dbReference>